<dbReference type="InterPro" id="IPR029052">
    <property type="entry name" value="Metallo-depent_PP-like"/>
</dbReference>
<dbReference type="InterPro" id="IPR004843">
    <property type="entry name" value="Calcineurin-like_PHP"/>
</dbReference>
<sequence length="359" mass="39017">MDEANGWQSRDRLAAIIVEINDQIGDAADFVFLPGDNANHATVEQYRVITETLAPLRLPYRVIPGDHDFELGNLAHYDAAFPEANRPEAEVIAGHRCIFLDIISAGAGGPDFRLTTHHRNRLLEELARAEAEGQTPVVFMHAYPGDLAADGEDIARIFADARVAFVDTGHTHYSELLNDGRVIYGATRSTGEIEEGGGKPGFSITTIHGRVPSWRFKETGGDWPFVQIIAPADVRLVTRPADATQVPRPGEVEIVAKLFGNTAQPVMLSIDDGVAQPMTSMSGTTYWSLRIVLGAGLHRIAASAGTDRDVIEVLVRDEKDIPRRGIPVAPGRDIHSIGAWPKHGIAGTQLGPNKNGKHW</sequence>
<organism evidence="2 3">
    <name type="scientific">Sphingomonas mollis</name>
    <dbReference type="NCBI Taxonomy" id="2795726"/>
    <lineage>
        <taxon>Bacteria</taxon>
        <taxon>Pseudomonadati</taxon>
        <taxon>Pseudomonadota</taxon>
        <taxon>Alphaproteobacteria</taxon>
        <taxon>Sphingomonadales</taxon>
        <taxon>Sphingomonadaceae</taxon>
        <taxon>Sphingomonas</taxon>
    </lineage>
</organism>
<comment type="caution">
    <text evidence="2">The sequence shown here is derived from an EMBL/GenBank/DDBJ whole genome shotgun (WGS) entry which is preliminary data.</text>
</comment>
<dbReference type="Gene3D" id="3.60.21.10">
    <property type="match status" value="1"/>
</dbReference>
<dbReference type="SUPFAM" id="SSF56300">
    <property type="entry name" value="Metallo-dependent phosphatases"/>
    <property type="match status" value="1"/>
</dbReference>
<evidence type="ECO:0000313" key="2">
    <source>
        <dbReference type="EMBL" id="MBJ6121446.1"/>
    </source>
</evidence>
<reference evidence="3" key="1">
    <citation type="submission" date="2020-12" db="EMBL/GenBank/DDBJ databases">
        <title>Hymenobacter sp.</title>
        <authorList>
            <person name="Kim M.K."/>
        </authorList>
    </citation>
    <scope>NUCLEOTIDE SEQUENCE [LARGE SCALE GENOMIC DNA]</scope>
    <source>
        <strain evidence="3">BT553</strain>
    </source>
</reference>
<gene>
    <name evidence="2" type="ORF">JAO74_06540</name>
</gene>
<dbReference type="EMBL" id="JAELXS010000003">
    <property type="protein sequence ID" value="MBJ6121446.1"/>
    <property type="molecule type" value="Genomic_DNA"/>
</dbReference>
<proteinExistence type="predicted"/>
<accession>A0ABS0XN35</accession>
<evidence type="ECO:0000259" key="1">
    <source>
        <dbReference type="Pfam" id="PF00149"/>
    </source>
</evidence>
<evidence type="ECO:0000313" key="3">
    <source>
        <dbReference type="Proteomes" id="UP000640426"/>
    </source>
</evidence>
<keyword evidence="3" id="KW-1185">Reference proteome</keyword>
<dbReference type="Pfam" id="PF00149">
    <property type="entry name" value="Metallophos"/>
    <property type="match status" value="1"/>
</dbReference>
<dbReference type="Proteomes" id="UP000640426">
    <property type="component" value="Unassembled WGS sequence"/>
</dbReference>
<protein>
    <submittedName>
        <fullName evidence="2">Metallophosphoesterase</fullName>
    </submittedName>
</protein>
<name>A0ABS0XN35_9SPHN</name>
<feature type="domain" description="Calcineurin-like phosphoesterase" evidence="1">
    <location>
        <begin position="10"/>
        <end position="173"/>
    </location>
</feature>